<dbReference type="Proteomes" id="UP000199119">
    <property type="component" value="Unassembled WGS sequence"/>
</dbReference>
<dbReference type="AlphaFoldDB" id="A0A1I2HBH6"/>
<accession>A0A1I2HBH6</accession>
<keyword evidence="3" id="KW-1185">Reference proteome</keyword>
<dbReference type="EMBL" id="FONX01000021">
    <property type="protein sequence ID" value="SFF26918.1"/>
    <property type="molecule type" value="Genomic_DNA"/>
</dbReference>
<name>A0A1I2HBH6_9BURK</name>
<dbReference type="STRING" id="1177982.SAMN04489711_12148"/>
<organism evidence="2 3">
    <name type="scientific">Paracidovorax wautersii</name>
    <dbReference type="NCBI Taxonomy" id="1177982"/>
    <lineage>
        <taxon>Bacteria</taxon>
        <taxon>Pseudomonadati</taxon>
        <taxon>Pseudomonadota</taxon>
        <taxon>Betaproteobacteria</taxon>
        <taxon>Burkholderiales</taxon>
        <taxon>Comamonadaceae</taxon>
        <taxon>Paracidovorax</taxon>
    </lineage>
</organism>
<reference evidence="3" key="1">
    <citation type="submission" date="2016-10" db="EMBL/GenBank/DDBJ databases">
        <authorList>
            <person name="Varghese N."/>
            <person name="Submissions S."/>
        </authorList>
    </citation>
    <scope>NUCLEOTIDE SEQUENCE [LARGE SCALE GENOMIC DNA]</scope>
    <source>
        <strain evidence="3">DSM 27981</strain>
    </source>
</reference>
<evidence type="ECO:0000256" key="1">
    <source>
        <dbReference type="SAM" id="MobiDB-lite"/>
    </source>
</evidence>
<sequence>MRSRSFHKTMKNRSIERLRQRGSARIGTLAASAALLALLQGCGGGDGTAASPVAANAAATTAPKASDIVPIGADVRQKVYFAGSTKGFVATALAASLPAGSEGSYDVLVIGDADQGGSATLELARKALEAGKEVVFDAASDGSQRPAHAKTLQTLVGTTIDAAAVRVQKADPGYYVTPIDAPVLAMKKLQLASAQEPHPSSNSVQSVFGIQNTESAQ</sequence>
<proteinExistence type="predicted"/>
<feature type="compositionally biased region" description="Polar residues" evidence="1">
    <location>
        <begin position="198"/>
        <end position="217"/>
    </location>
</feature>
<evidence type="ECO:0000313" key="3">
    <source>
        <dbReference type="Proteomes" id="UP000199119"/>
    </source>
</evidence>
<feature type="region of interest" description="Disordered" evidence="1">
    <location>
        <begin position="194"/>
        <end position="217"/>
    </location>
</feature>
<protein>
    <submittedName>
        <fullName evidence="2">Uncharacterized protein</fullName>
    </submittedName>
</protein>
<gene>
    <name evidence="2" type="ORF">SAMN04489711_12148</name>
</gene>
<evidence type="ECO:0000313" key="2">
    <source>
        <dbReference type="EMBL" id="SFF26918.1"/>
    </source>
</evidence>